<gene>
    <name evidence="3" type="ORF">V6N11_078922</name>
</gene>
<evidence type="ECO:0000313" key="4">
    <source>
        <dbReference type="Proteomes" id="UP001396334"/>
    </source>
</evidence>
<keyword evidence="2" id="KW-0472">Membrane</keyword>
<dbReference type="PANTHER" id="PTHR34055:SF7">
    <property type="entry name" value="NEUROFILAMENT MEDIUM POLYPEPTIDE-LIKE"/>
    <property type="match status" value="1"/>
</dbReference>
<accession>A0ABR2RTX3</accession>
<feature type="region of interest" description="Disordered" evidence="1">
    <location>
        <begin position="1"/>
        <end position="89"/>
    </location>
</feature>
<keyword evidence="2" id="KW-1133">Transmembrane helix</keyword>
<dbReference type="EMBL" id="JBBPBN010000020">
    <property type="protein sequence ID" value="KAK9016422.1"/>
    <property type="molecule type" value="Genomic_DNA"/>
</dbReference>
<keyword evidence="4" id="KW-1185">Reference proteome</keyword>
<proteinExistence type="predicted"/>
<protein>
    <submittedName>
        <fullName evidence="3">Uncharacterized protein</fullName>
    </submittedName>
</protein>
<evidence type="ECO:0000313" key="3">
    <source>
        <dbReference type="EMBL" id="KAK9016422.1"/>
    </source>
</evidence>
<feature type="transmembrane region" description="Helical" evidence="2">
    <location>
        <begin position="124"/>
        <end position="143"/>
    </location>
</feature>
<sequence length="209" mass="23593">MRRGRGKVNKQAVVSSREDLGTDDEEKVPASNRRGRLQSQLKDDIEEDEAEKLEEDGEDVNGSVSIKKMKNLAAKENGRKRNRSTQAKETGIATKLSTGDSIKLVGYRQNGSRRKNKPRRAAEAVVDCFLFVTLELICSLWFWNSIPPTDDFGSEFRDNFTVRACNIPWISKSEDVTNVCLISLQSMLVTMLVSLELHFLRENASLEQP</sequence>
<comment type="caution">
    <text evidence="3">The sequence shown here is derived from an EMBL/GenBank/DDBJ whole genome shotgun (WGS) entry which is preliminary data.</text>
</comment>
<dbReference type="PANTHER" id="PTHR34055">
    <property type="entry name" value="OS09G0491596 PROTEIN"/>
    <property type="match status" value="1"/>
</dbReference>
<evidence type="ECO:0000256" key="2">
    <source>
        <dbReference type="SAM" id="Phobius"/>
    </source>
</evidence>
<name>A0ABR2RTX3_9ROSI</name>
<dbReference type="Proteomes" id="UP001396334">
    <property type="component" value="Unassembled WGS sequence"/>
</dbReference>
<feature type="compositionally biased region" description="Acidic residues" evidence="1">
    <location>
        <begin position="44"/>
        <end position="59"/>
    </location>
</feature>
<keyword evidence="2" id="KW-0812">Transmembrane</keyword>
<evidence type="ECO:0000256" key="1">
    <source>
        <dbReference type="SAM" id="MobiDB-lite"/>
    </source>
</evidence>
<organism evidence="3 4">
    <name type="scientific">Hibiscus sabdariffa</name>
    <name type="common">roselle</name>
    <dbReference type="NCBI Taxonomy" id="183260"/>
    <lineage>
        <taxon>Eukaryota</taxon>
        <taxon>Viridiplantae</taxon>
        <taxon>Streptophyta</taxon>
        <taxon>Embryophyta</taxon>
        <taxon>Tracheophyta</taxon>
        <taxon>Spermatophyta</taxon>
        <taxon>Magnoliopsida</taxon>
        <taxon>eudicotyledons</taxon>
        <taxon>Gunneridae</taxon>
        <taxon>Pentapetalae</taxon>
        <taxon>rosids</taxon>
        <taxon>malvids</taxon>
        <taxon>Malvales</taxon>
        <taxon>Malvaceae</taxon>
        <taxon>Malvoideae</taxon>
        <taxon>Hibiscus</taxon>
    </lineage>
</organism>
<reference evidence="3 4" key="1">
    <citation type="journal article" date="2024" name="G3 (Bethesda)">
        <title>Genome assembly of Hibiscus sabdariffa L. provides insights into metabolisms of medicinal natural products.</title>
        <authorList>
            <person name="Kim T."/>
        </authorList>
    </citation>
    <scope>NUCLEOTIDE SEQUENCE [LARGE SCALE GENOMIC DNA]</scope>
    <source>
        <strain evidence="3">TK-2024</strain>
        <tissue evidence="3">Old leaves</tissue>
    </source>
</reference>